<evidence type="ECO:0000256" key="4">
    <source>
        <dbReference type="ARBA" id="ARBA00023136"/>
    </source>
</evidence>
<accession>A0A2D0NEJ2</accession>
<sequence>MKTKILVLTLLFFSGLLTAQDLTVGEAINKAGRQRMLTQKMTKCYLMIGLKSRVDQARTELDDAVALFEEQMLELQDYPAGNKTKKTLGEVYELWLSFRIKVVSSPNRLTAGILIDQANELLEKCDDVVTLLEKEAKLKSAKLVNMSGRQRMLSQRIALYYLAYAWKIPSESIYPELKGAREEFEKALKELVASGYNTSDITTKLNKVISQWEFSKHTFDVNNSKMMPSVITVTTNSILKQMNDITGLYAKVTDNQLTAKR</sequence>
<reference evidence="7 8" key="1">
    <citation type="submission" date="2017-10" db="EMBL/GenBank/DDBJ databases">
        <title>The draft genome sequence of Lewinella nigricans NBRC 102662.</title>
        <authorList>
            <person name="Wang K."/>
        </authorList>
    </citation>
    <scope>NUCLEOTIDE SEQUENCE [LARGE SCALE GENOMIC DNA]</scope>
    <source>
        <strain evidence="7 8">NBRC 102662</strain>
    </source>
</reference>
<feature type="chain" id="PRO_5012858665" description="NarX-like N-terminal domain-containing protein" evidence="5">
    <location>
        <begin position="20"/>
        <end position="261"/>
    </location>
</feature>
<dbReference type="EMBL" id="PDUD01000013">
    <property type="protein sequence ID" value="PHN06924.1"/>
    <property type="molecule type" value="Genomic_DNA"/>
</dbReference>
<evidence type="ECO:0000256" key="5">
    <source>
        <dbReference type="SAM" id="SignalP"/>
    </source>
</evidence>
<dbReference type="Pfam" id="PF13675">
    <property type="entry name" value="PilJ"/>
    <property type="match status" value="2"/>
</dbReference>
<protein>
    <recommendedName>
        <fullName evidence="6">NarX-like N-terminal domain-containing protein</fullName>
    </recommendedName>
</protein>
<evidence type="ECO:0000313" key="8">
    <source>
        <dbReference type="Proteomes" id="UP000223913"/>
    </source>
</evidence>
<dbReference type="OrthoDB" id="952521at2"/>
<dbReference type="Proteomes" id="UP000223913">
    <property type="component" value="Unassembled WGS sequence"/>
</dbReference>
<dbReference type="InterPro" id="IPR029095">
    <property type="entry name" value="NarX-like_N"/>
</dbReference>
<keyword evidence="5" id="KW-0732">Signal</keyword>
<comment type="subcellular location">
    <subcellularLocation>
        <location evidence="1">Membrane</location>
        <topology evidence="1">Multi-pass membrane protein</topology>
    </subcellularLocation>
</comment>
<proteinExistence type="predicted"/>
<dbReference type="RefSeq" id="WP_099149676.1">
    <property type="nucleotide sequence ID" value="NZ_PDUD01000013.1"/>
</dbReference>
<name>A0A2D0NEJ2_FLAN2</name>
<dbReference type="GO" id="GO:0016020">
    <property type="term" value="C:membrane"/>
    <property type="evidence" value="ECO:0007669"/>
    <property type="project" value="UniProtKB-SubCell"/>
</dbReference>
<keyword evidence="2" id="KW-0812">Transmembrane</keyword>
<evidence type="ECO:0000259" key="6">
    <source>
        <dbReference type="Pfam" id="PF13675"/>
    </source>
</evidence>
<gene>
    <name evidence="7" type="ORF">CRP01_08900</name>
</gene>
<evidence type="ECO:0000256" key="2">
    <source>
        <dbReference type="ARBA" id="ARBA00022692"/>
    </source>
</evidence>
<evidence type="ECO:0000256" key="3">
    <source>
        <dbReference type="ARBA" id="ARBA00022989"/>
    </source>
</evidence>
<keyword evidence="4" id="KW-0472">Membrane</keyword>
<feature type="domain" description="NarX-like N-terminal" evidence="6">
    <location>
        <begin position="17"/>
        <end position="81"/>
    </location>
</feature>
<keyword evidence="3" id="KW-1133">Transmembrane helix</keyword>
<feature type="domain" description="NarX-like N-terminal" evidence="6">
    <location>
        <begin position="138"/>
        <end position="213"/>
    </location>
</feature>
<comment type="caution">
    <text evidence="7">The sequence shown here is derived from an EMBL/GenBank/DDBJ whole genome shotgun (WGS) entry which is preliminary data.</text>
</comment>
<keyword evidence="8" id="KW-1185">Reference proteome</keyword>
<feature type="signal peptide" evidence="5">
    <location>
        <begin position="1"/>
        <end position="19"/>
    </location>
</feature>
<organism evidence="7 8">
    <name type="scientific">Flavilitoribacter nigricans (strain ATCC 23147 / DSM 23189 / NBRC 102662 / NCIMB 1420 / SS-2)</name>
    <name type="common">Lewinella nigricans</name>
    <dbReference type="NCBI Taxonomy" id="1122177"/>
    <lineage>
        <taxon>Bacteria</taxon>
        <taxon>Pseudomonadati</taxon>
        <taxon>Bacteroidota</taxon>
        <taxon>Saprospiria</taxon>
        <taxon>Saprospirales</taxon>
        <taxon>Lewinellaceae</taxon>
        <taxon>Flavilitoribacter</taxon>
    </lineage>
</organism>
<dbReference type="AlphaFoldDB" id="A0A2D0NEJ2"/>
<evidence type="ECO:0000313" key="7">
    <source>
        <dbReference type="EMBL" id="PHN06924.1"/>
    </source>
</evidence>
<evidence type="ECO:0000256" key="1">
    <source>
        <dbReference type="ARBA" id="ARBA00004141"/>
    </source>
</evidence>